<reference evidence="2 3" key="1">
    <citation type="submission" date="2018-03" db="EMBL/GenBank/DDBJ databases">
        <title>Genomic Encyclopedia of Archaeal and Bacterial Type Strains, Phase II (KMG-II): from individual species to whole genera.</title>
        <authorList>
            <person name="Goeker M."/>
        </authorList>
    </citation>
    <scope>NUCLEOTIDE SEQUENCE [LARGE SCALE GENOMIC DNA]</scope>
    <source>
        <strain evidence="2 3">DSM 45601</strain>
    </source>
</reference>
<feature type="transmembrane region" description="Helical" evidence="1">
    <location>
        <begin position="38"/>
        <end position="58"/>
    </location>
</feature>
<keyword evidence="1" id="KW-0812">Transmembrane</keyword>
<keyword evidence="3" id="KW-1185">Reference proteome</keyword>
<dbReference type="AlphaFoldDB" id="A0A2T0PPN3"/>
<evidence type="ECO:0000313" key="2">
    <source>
        <dbReference type="EMBL" id="PRX90837.1"/>
    </source>
</evidence>
<proteinExistence type="predicted"/>
<comment type="caution">
    <text evidence="2">The sequence shown here is derived from an EMBL/GenBank/DDBJ whole genome shotgun (WGS) entry which is preliminary data.</text>
</comment>
<name>A0A2T0PPN3_9ACTN</name>
<sequence length="63" mass="6718">MSDLTVVAAAVVFTGVLAFAYAAWMHGEEHRPADERSIGARIVIAAWAALAAPARWLIGRVGR</sequence>
<evidence type="ECO:0000256" key="1">
    <source>
        <dbReference type="SAM" id="Phobius"/>
    </source>
</evidence>
<accession>A0A2T0PPN3</accession>
<evidence type="ECO:0000313" key="3">
    <source>
        <dbReference type="Proteomes" id="UP000237846"/>
    </source>
</evidence>
<dbReference type="EMBL" id="PVZC01000016">
    <property type="protein sequence ID" value="PRX90837.1"/>
    <property type="molecule type" value="Genomic_DNA"/>
</dbReference>
<dbReference type="RefSeq" id="WP_106253784.1">
    <property type="nucleotide sequence ID" value="NZ_PVZC01000016.1"/>
</dbReference>
<protein>
    <submittedName>
        <fullName evidence="2">Uncharacterized protein</fullName>
    </submittedName>
</protein>
<keyword evidence="1" id="KW-1133">Transmembrane helix</keyword>
<gene>
    <name evidence="2" type="ORF">CLV72_11633</name>
</gene>
<dbReference type="Proteomes" id="UP000237846">
    <property type="component" value="Unassembled WGS sequence"/>
</dbReference>
<organism evidence="2 3">
    <name type="scientific">Allonocardiopsis opalescens</name>
    <dbReference type="NCBI Taxonomy" id="1144618"/>
    <lineage>
        <taxon>Bacteria</taxon>
        <taxon>Bacillati</taxon>
        <taxon>Actinomycetota</taxon>
        <taxon>Actinomycetes</taxon>
        <taxon>Streptosporangiales</taxon>
        <taxon>Allonocardiopsis</taxon>
    </lineage>
</organism>
<keyword evidence="1" id="KW-0472">Membrane</keyword>